<name>R0MA24_NOSB1</name>
<feature type="chain" id="PRO_5004345052" evidence="2">
    <location>
        <begin position="25"/>
        <end position="351"/>
    </location>
</feature>
<evidence type="ECO:0000256" key="2">
    <source>
        <dbReference type="SAM" id="SignalP"/>
    </source>
</evidence>
<sequence>MKSHNLNLLITIILLFEGFFCTEFKDMSVRKKSNKHTGHSQIELHKDVSHVCKAGVIKETVEGKYSSSSTSSVEDDPSSSTVVCEDESSSSTSSDGDDSNSSSHSAESIFSSFKNFIKNDVCSFEIQIKNDDDDLELIKEYIFEQSTIIYVMEILSNCKKESEAVDVSYDYEKLLRFFDNFINLIDLFIIVFSWKKNDSMIILKDKVKKITENFDSLDNALLEIDKIINGAIIRNEKSNFKKILKGSNKLKKRFGNVKKELEKHKERWNYVPDFNLALNIETFNNYKKMLIDEKDLIITQGQNNIKNQIENLKSNLLKDIIKDLERFYDCLKNEYDVLTFDFSILNDLLHW</sequence>
<dbReference type="EMBL" id="KB908922">
    <property type="protein sequence ID" value="EOB14814.1"/>
    <property type="molecule type" value="Genomic_DNA"/>
</dbReference>
<gene>
    <name evidence="3" type="ORF">NBO_14g0001</name>
</gene>
<feature type="signal peptide" evidence="2">
    <location>
        <begin position="1"/>
        <end position="24"/>
    </location>
</feature>
<keyword evidence="4" id="KW-1185">Reference proteome</keyword>
<dbReference type="OrthoDB" id="10531083at2759"/>
<evidence type="ECO:0000313" key="3">
    <source>
        <dbReference type="EMBL" id="EOB14814.1"/>
    </source>
</evidence>
<dbReference type="HOGENOM" id="CLU_790102_0_0_1"/>
<dbReference type="VEuPathDB" id="MicrosporidiaDB:NBO_14g0001"/>
<keyword evidence="2" id="KW-0732">Signal</keyword>
<accession>R0MA24</accession>
<evidence type="ECO:0000313" key="4">
    <source>
        <dbReference type="Proteomes" id="UP000016927"/>
    </source>
</evidence>
<protein>
    <submittedName>
        <fullName evidence="3">Uncharacterized protein</fullName>
    </submittedName>
</protein>
<dbReference type="Proteomes" id="UP000016927">
    <property type="component" value="Unassembled WGS sequence"/>
</dbReference>
<evidence type="ECO:0000256" key="1">
    <source>
        <dbReference type="SAM" id="MobiDB-lite"/>
    </source>
</evidence>
<dbReference type="AlphaFoldDB" id="R0MA24"/>
<reference evidence="3 4" key="1">
    <citation type="journal article" date="2013" name="BMC Genomics">
        <title>Comparative genomics of parasitic silkworm microsporidia reveal an association between genome expansion and host adaptation.</title>
        <authorList>
            <person name="Pan G."/>
            <person name="Xu J."/>
            <person name="Li T."/>
            <person name="Xia Q."/>
            <person name="Liu S.L."/>
            <person name="Zhang G."/>
            <person name="Li S."/>
            <person name="Li C."/>
            <person name="Liu H."/>
            <person name="Yang L."/>
            <person name="Liu T."/>
            <person name="Zhang X."/>
            <person name="Wu Z."/>
            <person name="Fan W."/>
            <person name="Dang X."/>
            <person name="Xiang H."/>
            <person name="Tao M."/>
            <person name="Li Y."/>
            <person name="Hu J."/>
            <person name="Li Z."/>
            <person name="Lin L."/>
            <person name="Luo J."/>
            <person name="Geng L."/>
            <person name="Wang L."/>
            <person name="Long M."/>
            <person name="Wan Y."/>
            <person name="He N."/>
            <person name="Zhang Z."/>
            <person name="Lu C."/>
            <person name="Keeling P.J."/>
            <person name="Wang J."/>
            <person name="Xiang Z."/>
            <person name="Zhou Z."/>
        </authorList>
    </citation>
    <scope>NUCLEOTIDE SEQUENCE [LARGE SCALE GENOMIC DNA]</scope>
    <source>
        <strain evidence="4">CQ1 / CVCC 102059</strain>
    </source>
</reference>
<proteinExistence type="predicted"/>
<organism evidence="3 4">
    <name type="scientific">Nosema bombycis (strain CQ1 / CVCC 102059)</name>
    <name type="common">Microsporidian parasite</name>
    <name type="synonym">Pebrine of silkworm</name>
    <dbReference type="NCBI Taxonomy" id="578461"/>
    <lineage>
        <taxon>Eukaryota</taxon>
        <taxon>Fungi</taxon>
        <taxon>Fungi incertae sedis</taxon>
        <taxon>Microsporidia</taxon>
        <taxon>Nosematidae</taxon>
        <taxon>Nosema</taxon>
    </lineage>
</organism>
<feature type="region of interest" description="Disordered" evidence="1">
    <location>
        <begin position="66"/>
        <end position="103"/>
    </location>
</feature>